<dbReference type="PANTHER" id="PTHR14969:SF13">
    <property type="entry name" value="AT30094P"/>
    <property type="match status" value="1"/>
</dbReference>
<dbReference type="SUPFAM" id="SSF48317">
    <property type="entry name" value="Acid phosphatase/Vanadium-dependent haloperoxidase"/>
    <property type="match status" value="1"/>
</dbReference>
<dbReference type="Pfam" id="PF01569">
    <property type="entry name" value="PAP2"/>
    <property type="match status" value="1"/>
</dbReference>
<keyword evidence="1" id="KW-0812">Transmembrane</keyword>
<dbReference type="Proteomes" id="UP000324233">
    <property type="component" value="Chromosome"/>
</dbReference>
<keyword evidence="1" id="KW-1133">Transmembrane helix</keyword>
<evidence type="ECO:0000256" key="1">
    <source>
        <dbReference type="SAM" id="Phobius"/>
    </source>
</evidence>
<dbReference type="InterPro" id="IPR000326">
    <property type="entry name" value="PAP2/HPO"/>
</dbReference>
<dbReference type="CDD" id="cd03392">
    <property type="entry name" value="PAP2_like_2"/>
    <property type="match status" value="1"/>
</dbReference>
<feature type="transmembrane region" description="Helical" evidence="1">
    <location>
        <begin position="111"/>
        <end position="132"/>
    </location>
</feature>
<dbReference type="AlphaFoldDB" id="A0A5B9W969"/>
<evidence type="ECO:0000259" key="2">
    <source>
        <dbReference type="SMART" id="SM00014"/>
    </source>
</evidence>
<evidence type="ECO:0000313" key="4">
    <source>
        <dbReference type="Proteomes" id="UP000324233"/>
    </source>
</evidence>
<feature type="transmembrane region" description="Helical" evidence="1">
    <location>
        <begin position="182"/>
        <end position="203"/>
    </location>
</feature>
<dbReference type="SMART" id="SM00014">
    <property type="entry name" value="acidPPc"/>
    <property type="match status" value="1"/>
</dbReference>
<gene>
    <name evidence="3" type="ORF">OJF2_57550</name>
</gene>
<proteinExistence type="predicted"/>
<dbReference type="InterPro" id="IPR036938">
    <property type="entry name" value="PAP2/HPO_sf"/>
</dbReference>
<feature type="transmembrane region" description="Helical" evidence="1">
    <location>
        <begin position="85"/>
        <end position="104"/>
    </location>
</feature>
<dbReference type="EMBL" id="CP042997">
    <property type="protein sequence ID" value="QEH37168.1"/>
    <property type="molecule type" value="Genomic_DNA"/>
</dbReference>
<organism evidence="3 4">
    <name type="scientific">Aquisphaera giovannonii</name>
    <dbReference type="NCBI Taxonomy" id="406548"/>
    <lineage>
        <taxon>Bacteria</taxon>
        <taxon>Pseudomonadati</taxon>
        <taxon>Planctomycetota</taxon>
        <taxon>Planctomycetia</taxon>
        <taxon>Isosphaerales</taxon>
        <taxon>Isosphaeraceae</taxon>
        <taxon>Aquisphaera</taxon>
    </lineage>
</organism>
<dbReference type="Gene3D" id="1.20.144.10">
    <property type="entry name" value="Phosphatidic acid phosphatase type 2/haloperoxidase"/>
    <property type="match status" value="2"/>
</dbReference>
<dbReference type="KEGG" id="agv:OJF2_57550"/>
<evidence type="ECO:0000313" key="3">
    <source>
        <dbReference type="EMBL" id="QEH37168.1"/>
    </source>
</evidence>
<keyword evidence="1" id="KW-0472">Membrane</keyword>
<dbReference type="PANTHER" id="PTHR14969">
    <property type="entry name" value="SPHINGOSINE-1-PHOSPHATE PHOSPHOHYDROLASE"/>
    <property type="match status" value="1"/>
</dbReference>
<feature type="transmembrane region" description="Helical" evidence="1">
    <location>
        <begin position="209"/>
        <end position="227"/>
    </location>
</feature>
<accession>A0A5B9W969</accession>
<protein>
    <submittedName>
        <fullName evidence="3">PAP2 superfamily protein</fullName>
    </submittedName>
</protein>
<feature type="domain" description="Phosphatidic acid phosphatase type 2/haloperoxidase" evidence="2">
    <location>
        <begin position="109"/>
        <end position="224"/>
    </location>
</feature>
<reference evidence="3 4" key="1">
    <citation type="submission" date="2019-08" db="EMBL/GenBank/DDBJ databases">
        <title>Deep-cultivation of Planctomycetes and their phenomic and genomic characterization uncovers novel biology.</title>
        <authorList>
            <person name="Wiegand S."/>
            <person name="Jogler M."/>
            <person name="Boedeker C."/>
            <person name="Pinto D."/>
            <person name="Vollmers J."/>
            <person name="Rivas-Marin E."/>
            <person name="Kohn T."/>
            <person name="Peeters S.H."/>
            <person name="Heuer A."/>
            <person name="Rast P."/>
            <person name="Oberbeckmann S."/>
            <person name="Bunk B."/>
            <person name="Jeske O."/>
            <person name="Meyerdierks A."/>
            <person name="Storesund J.E."/>
            <person name="Kallscheuer N."/>
            <person name="Luecker S."/>
            <person name="Lage O.M."/>
            <person name="Pohl T."/>
            <person name="Merkel B.J."/>
            <person name="Hornburger P."/>
            <person name="Mueller R.-W."/>
            <person name="Bruemmer F."/>
            <person name="Labrenz M."/>
            <person name="Spormann A.M."/>
            <person name="Op den Camp H."/>
            <person name="Overmann J."/>
            <person name="Amann R."/>
            <person name="Jetten M.S.M."/>
            <person name="Mascher T."/>
            <person name="Medema M.H."/>
            <person name="Devos D.P."/>
            <person name="Kaster A.-K."/>
            <person name="Ovreas L."/>
            <person name="Rohde M."/>
            <person name="Galperin M.Y."/>
            <person name="Jogler C."/>
        </authorList>
    </citation>
    <scope>NUCLEOTIDE SEQUENCE [LARGE SCALE GENOMIC DNA]</scope>
    <source>
        <strain evidence="3 4">OJF2</strain>
    </source>
</reference>
<name>A0A5B9W969_9BACT</name>
<keyword evidence="4" id="KW-1185">Reference proteome</keyword>
<feature type="transmembrane region" description="Helical" evidence="1">
    <location>
        <begin position="152"/>
        <end position="170"/>
    </location>
</feature>
<sequence length="247" mass="27097">MRVSVHEHVHRLRARLLAADWLALGILTVGMVAIWGFLEIAEGVSEGTTRRFDAWLIHRLRQPGDPTRPLGPIWFEDAVRDLTSLGSLSLLVLVVGAVAGYLWIRRETVALALLFPATIGGLLVSLLLKAIFHRPRPDVVLQLTPAYLSSFPSGHTMNSAVVYLTIGLILSRLSTGVRLRAYAILLPSFLTLTVGLTRIYLGVHYPTDVVAGWAAGAAWMAVVWFLTRRLPIPRSLASADRLPDSPS</sequence>
<feature type="transmembrane region" description="Helical" evidence="1">
    <location>
        <begin position="21"/>
        <end position="38"/>
    </location>
</feature>